<evidence type="ECO:0000256" key="5">
    <source>
        <dbReference type="ARBA" id="ARBA00022786"/>
    </source>
</evidence>
<dbReference type="RefSeq" id="XP_068358729.1">
    <property type="nucleotide sequence ID" value="XM_068505041.1"/>
</dbReference>
<evidence type="ECO:0000313" key="10">
    <source>
        <dbReference type="Proteomes" id="UP000179807"/>
    </source>
</evidence>
<dbReference type="GO" id="GO:0005737">
    <property type="term" value="C:cytoplasm"/>
    <property type="evidence" value="ECO:0007669"/>
    <property type="project" value="TreeGrafter"/>
</dbReference>
<sequence>MCEVFLNSDFPELFSQPEKIRAIMLNIYHENFENEEKFDSIMNFLLGLAEFINNGTIQNGENDLNPIIQSFEYATKEILVSLIFLIQKIKKPDFRYNLCLRYLFNMKYTSLLILKKYCELLFCITILYNPENNKSKLTLEEIEDNEYKKSPDENLKITKDSALTDQQKREQKNKWKENSNLIRNSNLTENYDEINKGLMNACNALGADLFKNLFENRKTTQFIELTNPEKYWKDFENVICFSDFDLDDYIKDFVCITVQAIYKFIPILCVQKHKPPWNELEEDVVSLLYYLIFLTKPKFSIINRLLSRFYFKICEFETLPIKYIRFLAYIIRKGELATIPYDKICRFQFLITLDRSTLFLFLKKMNRSFYHFNTDYLKVLETQKDKDLCEFVLLRLIELKLYKNEVDLKSATQHRPILDEDLGNVINLDLNRNKNESSNSFEKQNKNEDKNENESKNKNESKNRNEDLVNLNNDSNEENDLLLSDNLVGDGSVISINIINFSRTCNKIIQCCDFLSFNHSVWEKLSKIYEINLDTSIVKEVAKFLPTEISIRLTNDPYSCFPENIINDLANSSTDMNILNRLMSKHQNQPPFNTLDFWVRYIRNFKLIPNTPPTFNVFSQLLGMNTTLQYMLSSNSFSVSNILFHDNIEPNKNMCLFFSQWMKTTGKKGYWEYSFNDLLLKHSTKPYNPLFWSLFSNKKLLKIYRKCSSEVEPYIYYGLSTTRLTISRLKNQNEIKFPKLDETDKKFILSLLHPIDQKVLELPTLPQDINKNLLLFISSTQMTMHLKIFYRPWPMIFEDSEQFFIYLALLIRLLPDIRKSNKINLHNFFSECNFTAEFTNALNNINNESNLLFINIFFEILMVKLNSYGKDFYKLSFRIIDVLWKNAGDERIRELIPKFDEFFLKLYKSFHGNISNAITFSFPKFWDFFSAKMLITLFESYKNIRKLDLDILKTQSCPYICKFRNTEVINTLLKDPTPELFTFLFDFCKIDQRVFSECNFDQTAVIDILFFYLNLNSDQKNVLQSILESLTHEQKLAILDKYHQNISYESLLENLIESIQKNNEITNQLLQNKYYLEFIQNNILEMSEKLLGLFENSHNHVLFENGSFKATELSQISIYDIVNDSILQKLDYETLFKIDNYICTFNGNSKENRVIESLTYLINLILSFIIHGDEIPTDIQEFFSKFDSLKEIYNKVNKIDNILMLIFTDILTYQCEDDLKPLLNTEQYEKLISVSPIIQKDDLQTINSLITFVFQYCNNSLGQLSANTLLKLTQIDDTKCLSNFWKIFQLQITRDSAETLFLLNLILSSSSESVFNQHFLKKLILDYHKENLQESAVNHIHDLVSRIFLKIENQYFLNNDALEETQYKYPPRPILNMINNFINFIPRSNFALALMSVFMIRCPFLFTMNPIFDPINFFVNLVKIHTKDTKKSFLIIFLCFELLKIKNFSDILLQHILENLMNSDRETTLLYLILILQLLYIKTYQQITLNYLIRFDFIQLSEEILLKFNKNEEIGKWILQIFFLIIRAFSNERKNMSDIILMISKVDSPFKSLIDRRLSTHQSYLIPSLLPNKEYQNWFEVLNSLIHFQYHSYDFFLDIKDIKIEDNIPNVSVISLAPPPDISPEFFQHLPISRMCEILNDRMPRIRGMLNTRMYEYLLNQPGWISEWLYHRPNCGLLPHQYSKVAEVIEQLNQFIGEKPLGDYSYSLNWKTICRIIFYHYFDYLFENLHLVNMISSYFNHKHECEELLKQIALKILKTENVKFPIFLKVFKAIKLQIRYQVLAKVIEPQYRNDIPTLVNILYTYRDETFRVNTPSLREIQYIRDFYNIVLGSNHSVLMYQCINLTYESDHANGNPKEKIMNEELVRNTFANLIKSDKIRRYKKFLIFVCEKFPEIPEQFEDQIVQKLQELISLPKIHQKTKKNILTLFSFFSYAFQRENLIPESAFREDNYNNLTPFWKLVIDKKDFLCNMIIKNTHLFEGDLSFMKLVFHLLSFDFRANYFRKKIRSFKSQTTRSFVIRRSNIIEDSFKSLMSLSKYEFLGRLSITFDDEIGVDAGGLLKDWYTNLIRSLFNENYALFVSSKAYSTFLPNPNSKVHEDHLKYFEFTGKIFAKALIENIYLDAHLATALLKKLLGMELTVDDFEEFDPDKYKSLKWILNTQLSTIPDLEMTFTVDIDNIGNHETIELIPNGSHIFVTDENKENFVQKMIEYHINIAIKDQSNAFYSGFNDILDCKHIRIFSPSELDKIICGEPIVNIDDWQNNCEFSGEYNKDHPTILMFFNLLRKWDKQDLSKLIMFITGSPQVPLGGFSQYRENGNPIMINSAGNRNSLITAHTCTNMLDMPKYQTEEEMNSKLLLAIKECNSFGFM</sequence>
<keyword evidence="5 6" id="KW-0833">Ubl conjugation pathway</keyword>
<dbReference type="OrthoDB" id="8068875at2759"/>
<dbReference type="GeneID" id="94839745"/>
<dbReference type="Proteomes" id="UP000179807">
    <property type="component" value="Unassembled WGS sequence"/>
</dbReference>
<dbReference type="FunFam" id="3.30.2160.10:FF:000001">
    <property type="entry name" value="E3 ubiquitin-protein ligase NEDD4-like"/>
    <property type="match status" value="1"/>
</dbReference>
<dbReference type="InterPro" id="IPR035983">
    <property type="entry name" value="Hect_E3_ubiquitin_ligase"/>
</dbReference>
<feature type="active site" description="Glycyl thioester intermediate" evidence="6">
    <location>
        <position position="2338"/>
    </location>
</feature>
<evidence type="ECO:0000256" key="6">
    <source>
        <dbReference type="PROSITE-ProRule" id="PRU00104"/>
    </source>
</evidence>
<evidence type="ECO:0000313" key="9">
    <source>
        <dbReference type="EMBL" id="OHT05593.1"/>
    </source>
</evidence>
<reference evidence="9" key="1">
    <citation type="submission" date="2016-10" db="EMBL/GenBank/DDBJ databases">
        <authorList>
            <person name="Benchimol M."/>
            <person name="Almeida L.G."/>
            <person name="Vasconcelos A.T."/>
            <person name="Perreira-Neves A."/>
            <person name="Rosa I.A."/>
            <person name="Tasca T."/>
            <person name="Bogo M.R."/>
            <person name="de Souza W."/>
        </authorList>
    </citation>
    <scope>NUCLEOTIDE SEQUENCE [LARGE SCALE GENOMIC DNA]</scope>
    <source>
        <strain evidence="9">K</strain>
    </source>
</reference>
<organism evidence="9 10">
    <name type="scientific">Tritrichomonas foetus</name>
    <dbReference type="NCBI Taxonomy" id="1144522"/>
    <lineage>
        <taxon>Eukaryota</taxon>
        <taxon>Metamonada</taxon>
        <taxon>Parabasalia</taxon>
        <taxon>Tritrichomonadida</taxon>
        <taxon>Tritrichomonadidae</taxon>
        <taxon>Tritrichomonas</taxon>
    </lineage>
</organism>
<dbReference type="SMART" id="SM00119">
    <property type="entry name" value="HECTc"/>
    <property type="match status" value="1"/>
</dbReference>
<protein>
    <recommendedName>
        <fullName evidence="3">HECT-type E3 ubiquitin transferase</fullName>
        <ecNumber evidence="3">2.3.2.26</ecNumber>
    </recommendedName>
</protein>
<dbReference type="InterPro" id="IPR050409">
    <property type="entry name" value="E3_ubiq-protein_ligase"/>
</dbReference>
<evidence type="ECO:0000256" key="3">
    <source>
        <dbReference type="ARBA" id="ARBA00012485"/>
    </source>
</evidence>
<name>A0A1J4K2C2_9EUKA</name>
<feature type="compositionally biased region" description="Basic and acidic residues" evidence="7">
    <location>
        <begin position="443"/>
        <end position="467"/>
    </location>
</feature>
<keyword evidence="4" id="KW-0808">Transferase</keyword>
<dbReference type="EMBL" id="MLAK01000752">
    <property type="protein sequence ID" value="OHT05593.1"/>
    <property type="molecule type" value="Genomic_DNA"/>
</dbReference>
<evidence type="ECO:0000256" key="2">
    <source>
        <dbReference type="ARBA" id="ARBA00004906"/>
    </source>
</evidence>
<keyword evidence="10" id="KW-1185">Reference proteome</keyword>
<evidence type="ECO:0000259" key="8">
    <source>
        <dbReference type="PROSITE" id="PS50237"/>
    </source>
</evidence>
<dbReference type="InterPro" id="IPR000569">
    <property type="entry name" value="HECT_dom"/>
</dbReference>
<dbReference type="PANTHER" id="PTHR11254:SF440">
    <property type="entry name" value="E3 UBIQUITIN-PROTEIN LIGASE NEDD-4"/>
    <property type="match status" value="1"/>
</dbReference>
<dbReference type="GO" id="GO:0006511">
    <property type="term" value="P:ubiquitin-dependent protein catabolic process"/>
    <property type="evidence" value="ECO:0007669"/>
    <property type="project" value="TreeGrafter"/>
</dbReference>
<dbReference type="GO" id="GO:0061630">
    <property type="term" value="F:ubiquitin protein ligase activity"/>
    <property type="evidence" value="ECO:0007669"/>
    <property type="project" value="UniProtKB-EC"/>
</dbReference>
<proteinExistence type="predicted"/>
<comment type="caution">
    <text evidence="9">The sequence shown here is derived from an EMBL/GenBank/DDBJ whole genome shotgun (WGS) entry which is preliminary data.</text>
</comment>
<dbReference type="Gene3D" id="3.30.2410.10">
    <property type="entry name" value="Hect, E3 ligase catalytic domain"/>
    <property type="match status" value="1"/>
</dbReference>
<dbReference type="CDD" id="cd00078">
    <property type="entry name" value="HECTc"/>
    <property type="match status" value="1"/>
</dbReference>
<dbReference type="Gene3D" id="3.90.1750.10">
    <property type="entry name" value="Hect, E3 ligase catalytic domains"/>
    <property type="match status" value="1"/>
</dbReference>
<feature type="domain" description="HECT" evidence="8">
    <location>
        <begin position="2032"/>
        <end position="2370"/>
    </location>
</feature>
<dbReference type="GO" id="GO:0016567">
    <property type="term" value="P:protein ubiquitination"/>
    <property type="evidence" value="ECO:0007669"/>
    <property type="project" value="TreeGrafter"/>
</dbReference>
<dbReference type="EC" id="2.3.2.26" evidence="3"/>
<dbReference type="PROSITE" id="PS50237">
    <property type="entry name" value="HECT"/>
    <property type="match status" value="1"/>
</dbReference>
<comment type="catalytic activity">
    <reaction evidence="1">
        <text>S-ubiquitinyl-[E2 ubiquitin-conjugating enzyme]-L-cysteine + [acceptor protein]-L-lysine = [E2 ubiquitin-conjugating enzyme]-L-cysteine + N(6)-ubiquitinyl-[acceptor protein]-L-lysine.</text>
        <dbReference type="EC" id="2.3.2.26"/>
    </reaction>
</comment>
<gene>
    <name evidence="9" type="ORF">TRFO_26595</name>
</gene>
<comment type="pathway">
    <text evidence="2">Protein modification; protein ubiquitination.</text>
</comment>
<evidence type="ECO:0000256" key="7">
    <source>
        <dbReference type="SAM" id="MobiDB-lite"/>
    </source>
</evidence>
<feature type="region of interest" description="Disordered" evidence="7">
    <location>
        <begin position="434"/>
        <end position="472"/>
    </location>
</feature>
<dbReference type="VEuPathDB" id="TrichDB:TRFO_26595"/>
<accession>A0A1J4K2C2</accession>
<dbReference type="SUPFAM" id="SSF56204">
    <property type="entry name" value="Hect, E3 ligase catalytic domain"/>
    <property type="match status" value="1"/>
</dbReference>
<evidence type="ECO:0000256" key="4">
    <source>
        <dbReference type="ARBA" id="ARBA00022679"/>
    </source>
</evidence>
<dbReference type="PANTHER" id="PTHR11254">
    <property type="entry name" value="HECT DOMAIN UBIQUITIN-PROTEIN LIGASE"/>
    <property type="match status" value="1"/>
</dbReference>
<dbReference type="Pfam" id="PF00632">
    <property type="entry name" value="HECT"/>
    <property type="match status" value="1"/>
</dbReference>
<evidence type="ECO:0000256" key="1">
    <source>
        <dbReference type="ARBA" id="ARBA00000885"/>
    </source>
</evidence>
<dbReference type="Gene3D" id="3.30.2160.10">
    <property type="entry name" value="Hect, E3 ligase catalytic domain"/>
    <property type="match status" value="1"/>
</dbReference>